<comment type="caution">
    <text evidence="2">The sequence shown here is derived from an EMBL/GenBank/DDBJ whole genome shotgun (WGS) entry which is preliminary data.</text>
</comment>
<feature type="compositionally biased region" description="Low complexity" evidence="1">
    <location>
        <begin position="124"/>
        <end position="142"/>
    </location>
</feature>
<organism evidence="2 3">
    <name type="scientific">Suillus placidus</name>
    <dbReference type="NCBI Taxonomy" id="48579"/>
    <lineage>
        <taxon>Eukaryota</taxon>
        <taxon>Fungi</taxon>
        <taxon>Dikarya</taxon>
        <taxon>Basidiomycota</taxon>
        <taxon>Agaricomycotina</taxon>
        <taxon>Agaricomycetes</taxon>
        <taxon>Agaricomycetidae</taxon>
        <taxon>Boletales</taxon>
        <taxon>Suillineae</taxon>
        <taxon>Suillaceae</taxon>
        <taxon>Suillus</taxon>
    </lineage>
</organism>
<protein>
    <submittedName>
        <fullName evidence="2">Uncharacterized protein</fullName>
    </submittedName>
</protein>
<sequence>MHIHITEPDENRLSRAKVLTEDLLEVVRSEHAKAMMQQQMELHQAQMQFAQYPIIGGYGAPPPAPENAPLPLPFPPPDGSAPPPYPGAPTGAPGPEGQDAYAAYWQYFFEYSLSFFKERAASQQAQYYQTYTGQTASPAPSDSAPPPPPPPPPA</sequence>
<reference evidence="2" key="1">
    <citation type="journal article" date="2020" name="New Phytol.">
        <title>Comparative genomics reveals dynamic genome evolution in host specialist ectomycorrhizal fungi.</title>
        <authorList>
            <person name="Lofgren L.A."/>
            <person name="Nguyen N.H."/>
            <person name="Vilgalys R."/>
            <person name="Ruytinx J."/>
            <person name="Liao H.L."/>
            <person name="Branco S."/>
            <person name="Kuo A."/>
            <person name="LaButti K."/>
            <person name="Lipzen A."/>
            <person name="Andreopoulos W."/>
            <person name="Pangilinan J."/>
            <person name="Riley R."/>
            <person name="Hundley H."/>
            <person name="Na H."/>
            <person name="Barry K."/>
            <person name="Grigoriev I.V."/>
            <person name="Stajich J.E."/>
            <person name="Kennedy P.G."/>
        </authorList>
    </citation>
    <scope>NUCLEOTIDE SEQUENCE</scope>
    <source>
        <strain evidence="2">DOB743</strain>
    </source>
</reference>
<feature type="compositionally biased region" description="Pro residues" evidence="1">
    <location>
        <begin position="143"/>
        <end position="154"/>
    </location>
</feature>
<evidence type="ECO:0000313" key="3">
    <source>
        <dbReference type="Proteomes" id="UP000714275"/>
    </source>
</evidence>
<dbReference type="Proteomes" id="UP000714275">
    <property type="component" value="Unassembled WGS sequence"/>
</dbReference>
<proteinExistence type="predicted"/>
<accession>A0A9P7D559</accession>
<feature type="compositionally biased region" description="Pro residues" evidence="1">
    <location>
        <begin position="60"/>
        <end position="87"/>
    </location>
</feature>
<evidence type="ECO:0000313" key="2">
    <source>
        <dbReference type="EMBL" id="KAG1779864.1"/>
    </source>
</evidence>
<dbReference type="EMBL" id="JABBWD010000010">
    <property type="protein sequence ID" value="KAG1779864.1"/>
    <property type="molecule type" value="Genomic_DNA"/>
</dbReference>
<gene>
    <name evidence="2" type="ORF">EV702DRAFT_1211121</name>
</gene>
<feature type="region of interest" description="Disordered" evidence="1">
    <location>
        <begin position="124"/>
        <end position="154"/>
    </location>
</feature>
<name>A0A9P7D559_9AGAM</name>
<dbReference type="OrthoDB" id="397265at2759"/>
<feature type="region of interest" description="Disordered" evidence="1">
    <location>
        <begin position="57"/>
        <end position="96"/>
    </location>
</feature>
<evidence type="ECO:0000256" key="1">
    <source>
        <dbReference type="SAM" id="MobiDB-lite"/>
    </source>
</evidence>
<dbReference type="AlphaFoldDB" id="A0A9P7D559"/>
<keyword evidence="3" id="KW-1185">Reference proteome</keyword>